<organism evidence="1 2">
    <name type="scientific">Ohtaekwangia kribbensis</name>
    <dbReference type="NCBI Taxonomy" id="688913"/>
    <lineage>
        <taxon>Bacteria</taxon>
        <taxon>Pseudomonadati</taxon>
        <taxon>Bacteroidota</taxon>
        <taxon>Cytophagia</taxon>
        <taxon>Cytophagales</taxon>
        <taxon>Fulvivirgaceae</taxon>
        <taxon>Ohtaekwangia</taxon>
    </lineage>
</organism>
<gene>
    <name evidence="1" type="ORF">ACFQ21_00205</name>
</gene>
<evidence type="ECO:0000313" key="1">
    <source>
        <dbReference type="EMBL" id="MFD0997699.1"/>
    </source>
</evidence>
<sequence>MFTYPYQILEAEIKTRIPEIKEVDWYLQQDSTSDKNASIYTAPLVYFEFNLSSELRSHGKEIQSAIVDITVHLLTENTRDKGSKLILKSGIEHSAMFDKVYKTLQNFNAKLSQLDTFAALAGTDQDQTVFNSMNRVGILNPHATRKTMVKSTQTFRCVVWDHAALKQYTKVTPDLQVDADLLIHLDNNTGVTTWDDSWDDSFGD</sequence>
<keyword evidence="2" id="KW-1185">Reference proteome</keyword>
<name>A0ABW3JV86_9BACT</name>
<dbReference type="RefSeq" id="WP_377573122.1">
    <property type="nucleotide sequence ID" value="NZ_JBHTKA010000001.1"/>
</dbReference>
<dbReference type="Proteomes" id="UP001597112">
    <property type="component" value="Unassembled WGS sequence"/>
</dbReference>
<proteinExistence type="predicted"/>
<dbReference type="EMBL" id="JBHTKA010000001">
    <property type="protein sequence ID" value="MFD0997699.1"/>
    <property type="molecule type" value="Genomic_DNA"/>
</dbReference>
<protein>
    <submittedName>
        <fullName evidence="1">Uncharacterized protein</fullName>
    </submittedName>
</protein>
<reference evidence="2" key="1">
    <citation type="journal article" date="2019" name="Int. J. Syst. Evol. Microbiol.">
        <title>The Global Catalogue of Microorganisms (GCM) 10K type strain sequencing project: providing services to taxonomists for standard genome sequencing and annotation.</title>
        <authorList>
            <consortium name="The Broad Institute Genomics Platform"/>
            <consortium name="The Broad Institute Genome Sequencing Center for Infectious Disease"/>
            <person name="Wu L."/>
            <person name="Ma J."/>
        </authorList>
    </citation>
    <scope>NUCLEOTIDE SEQUENCE [LARGE SCALE GENOMIC DNA]</scope>
    <source>
        <strain evidence="2">CCUG 58938</strain>
    </source>
</reference>
<evidence type="ECO:0000313" key="2">
    <source>
        <dbReference type="Proteomes" id="UP001597112"/>
    </source>
</evidence>
<comment type="caution">
    <text evidence="1">The sequence shown here is derived from an EMBL/GenBank/DDBJ whole genome shotgun (WGS) entry which is preliminary data.</text>
</comment>
<accession>A0ABW3JV86</accession>